<dbReference type="EMBL" id="GDID01004204">
    <property type="protein sequence ID" value="JAP92402.1"/>
    <property type="molecule type" value="Transcribed_RNA"/>
</dbReference>
<evidence type="ECO:0000256" key="1">
    <source>
        <dbReference type="ARBA" id="ARBA00010618"/>
    </source>
</evidence>
<organism evidence="4">
    <name type="scientific">Trepomonas sp. PC1</name>
    <dbReference type="NCBI Taxonomy" id="1076344"/>
    <lineage>
        <taxon>Eukaryota</taxon>
        <taxon>Metamonada</taxon>
        <taxon>Diplomonadida</taxon>
        <taxon>Hexamitidae</taxon>
        <taxon>Hexamitinae</taxon>
        <taxon>Trepomonas</taxon>
    </lineage>
</organism>
<dbReference type="SUPFAM" id="SSF50104">
    <property type="entry name" value="Translation proteins SH3-like domain"/>
    <property type="match status" value="1"/>
</dbReference>
<dbReference type="Pfam" id="PF16906">
    <property type="entry name" value="Ribosomal_L26"/>
    <property type="match status" value="1"/>
</dbReference>
<dbReference type="InterPro" id="IPR008991">
    <property type="entry name" value="Translation_prot_SH3-like_sf"/>
</dbReference>
<proteinExistence type="inferred from homology"/>
<keyword evidence="3" id="KW-0687">Ribonucleoprotein</keyword>
<dbReference type="GO" id="GO:0015934">
    <property type="term" value="C:large ribosomal subunit"/>
    <property type="evidence" value="ECO:0007669"/>
    <property type="project" value="InterPro"/>
</dbReference>
<protein>
    <submittedName>
        <fullName evidence="4">Ribosomal protein L26</fullName>
    </submittedName>
</protein>
<dbReference type="InterPro" id="IPR014722">
    <property type="entry name" value="Rib_uL2_dom2"/>
</dbReference>
<name>A0A146K6D4_9EUKA</name>
<dbReference type="GO" id="GO:0006412">
    <property type="term" value="P:translation"/>
    <property type="evidence" value="ECO:0007669"/>
    <property type="project" value="InterPro"/>
</dbReference>
<sequence>MKFNTNVTSQRRKQRKAMYTAPSHLRAKLMCSRLAKNLKAEFKVGNMPIVKGDTVKVVVGDKTIKVTGKVTAVNRKNFKIYVEGANHTARKEGDKAKQVPIHPSNCIITELYPTASRMRAIARRHGKEYVNKAKKE</sequence>
<gene>
    <name evidence="4" type="ORF">TPC1_15671</name>
</gene>
<dbReference type="CDD" id="cd06089">
    <property type="entry name" value="KOW_RPL26"/>
    <property type="match status" value="1"/>
</dbReference>
<dbReference type="GO" id="GO:0003723">
    <property type="term" value="F:RNA binding"/>
    <property type="evidence" value="ECO:0007669"/>
    <property type="project" value="InterPro"/>
</dbReference>
<comment type="similarity">
    <text evidence="1">Belongs to the universal ribosomal protein uL24 family.</text>
</comment>
<dbReference type="GO" id="GO:0003735">
    <property type="term" value="F:structural constituent of ribosome"/>
    <property type="evidence" value="ECO:0007669"/>
    <property type="project" value="InterPro"/>
</dbReference>
<dbReference type="Gene3D" id="2.30.30.30">
    <property type="match status" value="1"/>
</dbReference>
<dbReference type="PANTHER" id="PTHR11143">
    <property type="entry name" value="60S RIBOSOMAL PROTEIN L26 FAMILY MEMBER"/>
    <property type="match status" value="1"/>
</dbReference>
<dbReference type="NCBIfam" id="TIGR01080">
    <property type="entry name" value="rplX_A_E"/>
    <property type="match status" value="1"/>
</dbReference>
<dbReference type="AlphaFoldDB" id="A0A146K6D4"/>
<evidence type="ECO:0000256" key="2">
    <source>
        <dbReference type="ARBA" id="ARBA00022980"/>
    </source>
</evidence>
<keyword evidence="2 4" id="KW-0689">Ribosomal protein</keyword>
<reference evidence="4" key="1">
    <citation type="submission" date="2015-07" db="EMBL/GenBank/DDBJ databases">
        <title>Adaptation to a free-living lifestyle via gene acquisitions in the diplomonad Trepomonas sp. PC1.</title>
        <authorList>
            <person name="Xu F."/>
            <person name="Jerlstrom-Hultqvist J."/>
            <person name="Kolisko M."/>
            <person name="Simpson A.G.B."/>
            <person name="Roger A.J."/>
            <person name="Svard S.G."/>
            <person name="Andersson J.O."/>
        </authorList>
    </citation>
    <scope>NUCLEOTIDE SEQUENCE</scope>
    <source>
        <strain evidence="4">PC1</strain>
    </source>
</reference>
<evidence type="ECO:0000256" key="3">
    <source>
        <dbReference type="ARBA" id="ARBA00023274"/>
    </source>
</evidence>
<accession>A0A146K6D4</accession>
<dbReference type="InterPro" id="IPR041988">
    <property type="entry name" value="Ribosomal_uL24_KOW"/>
</dbReference>
<evidence type="ECO:0000313" key="4">
    <source>
        <dbReference type="EMBL" id="JAP92402.1"/>
    </source>
</evidence>
<dbReference type="InterPro" id="IPR005756">
    <property type="entry name" value="Ribosomal_uL24_euk/arc"/>
</dbReference>